<evidence type="ECO:0000313" key="1">
    <source>
        <dbReference type="EMBL" id="KAB2809063.1"/>
    </source>
</evidence>
<gene>
    <name evidence="1" type="ORF">F9L07_18550</name>
</gene>
<dbReference type="AlphaFoldDB" id="A0A7J5DUR3"/>
<protein>
    <submittedName>
        <fullName evidence="1">Uncharacterized protein</fullName>
    </submittedName>
</protein>
<dbReference type="Proteomes" id="UP000449906">
    <property type="component" value="Unassembled WGS sequence"/>
</dbReference>
<sequence>MENITMFPAMTSAWQLTLSPSACPSCATSALPTFEVPGIAARAIAPNAALAPFATLAAAVATGALKRERAHAGMGQRGTTAYVPGSLAWSPPI</sequence>
<proteinExistence type="predicted"/>
<organism evidence="1 2">
    <name type="scientific">Nocardioides simplex</name>
    <name type="common">Arthrobacter simplex</name>
    <dbReference type="NCBI Taxonomy" id="2045"/>
    <lineage>
        <taxon>Bacteria</taxon>
        <taxon>Bacillati</taxon>
        <taxon>Actinomycetota</taxon>
        <taxon>Actinomycetes</taxon>
        <taxon>Propionibacteriales</taxon>
        <taxon>Nocardioidaceae</taxon>
        <taxon>Pimelobacter</taxon>
    </lineage>
</organism>
<reference evidence="1 2" key="1">
    <citation type="submission" date="2019-09" db="EMBL/GenBank/DDBJ databases">
        <title>Pimelobacter sp. isolated from Paulinella.</title>
        <authorList>
            <person name="Jeong S.E."/>
        </authorList>
    </citation>
    <scope>NUCLEOTIDE SEQUENCE [LARGE SCALE GENOMIC DNA]</scope>
    <source>
        <strain evidence="1 2">Pch-N</strain>
    </source>
</reference>
<dbReference type="EMBL" id="WBVM01000002">
    <property type="protein sequence ID" value="KAB2809063.1"/>
    <property type="molecule type" value="Genomic_DNA"/>
</dbReference>
<name>A0A7J5DUR3_NOCSI</name>
<evidence type="ECO:0000313" key="2">
    <source>
        <dbReference type="Proteomes" id="UP000449906"/>
    </source>
</evidence>
<accession>A0A7J5DUR3</accession>
<dbReference type="RefSeq" id="WP_151581300.1">
    <property type="nucleotide sequence ID" value="NZ_WBVM01000002.1"/>
</dbReference>
<comment type="caution">
    <text evidence="1">The sequence shown here is derived from an EMBL/GenBank/DDBJ whole genome shotgun (WGS) entry which is preliminary data.</text>
</comment>